<dbReference type="InterPro" id="IPR000719">
    <property type="entry name" value="Prot_kinase_dom"/>
</dbReference>
<protein>
    <submittedName>
        <fullName evidence="2">2718_t:CDS:1</fullName>
    </submittedName>
</protein>
<proteinExistence type="predicted"/>
<dbReference type="GO" id="GO:0005634">
    <property type="term" value="C:nucleus"/>
    <property type="evidence" value="ECO:0007669"/>
    <property type="project" value="TreeGrafter"/>
</dbReference>
<dbReference type="GO" id="GO:0044773">
    <property type="term" value="P:mitotic DNA damage checkpoint signaling"/>
    <property type="evidence" value="ECO:0007669"/>
    <property type="project" value="TreeGrafter"/>
</dbReference>
<dbReference type="Pfam" id="PF00069">
    <property type="entry name" value="Pkinase"/>
    <property type="match status" value="1"/>
</dbReference>
<comment type="caution">
    <text evidence="2">The sequence shown here is derived from an EMBL/GenBank/DDBJ whole genome shotgun (WGS) entry which is preliminary data.</text>
</comment>
<dbReference type="InterPro" id="IPR011009">
    <property type="entry name" value="Kinase-like_dom_sf"/>
</dbReference>
<evidence type="ECO:0000313" key="2">
    <source>
        <dbReference type="EMBL" id="CAG8649799.1"/>
    </source>
</evidence>
<gene>
    <name evidence="2" type="ORF">PBRASI_LOCUS10209</name>
</gene>
<accession>A0A9N9H393</accession>
<feature type="domain" description="Protein kinase" evidence="1">
    <location>
        <begin position="1"/>
        <end position="194"/>
    </location>
</feature>
<dbReference type="GO" id="GO:0004674">
    <property type="term" value="F:protein serine/threonine kinase activity"/>
    <property type="evidence" value="ECO:0007669"/>
    <property type="project" value="TreeGrafter"/>
</dbReference>
<dbReference type="PANTHER" id="PTHR44167">
    <property type="entry name" value="OVARIAN-SPECIFIC SERINE/THREONINE-PROTEIN KINASE LOK-RELATED"/>
    <property type="match status" value="1"/>
</dbReference>
<dbReference type="GO" id="GO:0005524">
    <property type="term" value="F:ATP binding"/>
    <property type="evidence" value="ECO:0007669"/>
    <property type="project" value="InterPro"/>
</dbReference>
<evidence type="ECO:0000313" key="3">
    <source>
        <dbReference type="Proteomes" id="UP000789739"/>
    </source>
</evidence>
<evidence type="ECO:0000259" key="1">
    <source>
        <dbReference type="PROSITE" id="PS50011"/>
    </source>
</evidence>
<sequence>TEIDALQNLSELGSPHIPKIFLQNDNTLVMTPVGERIINLRKKDIGDIITTLQKVHSRGIIHRDLKKFNFLRNLDDSSENILIIDWGCSTNNSESTTFAGVLGCMPDYVLQSLINGEEIVYGPQVDLICFVRSFYLMLHRPRVPIDKDDNIEEQARKLLNFWKDCRRSDVWNNIYEAIDNLSYNQLIQELERLF</sequence>
<name>A0A9N9H393_9GLOM</name>
<dbReference type="PANTHER" id="PTHR44167:SF30">
    <property type="entry name" value="PHOSPHORYLASE KINASE"/>
    <property type="match status" value="1"/>
</dbReference>
<dbReference type="Gene3D" id="1.10.510.10">
    <property type="entry name" value="Transferase(Phosphotransferase) domain 1"/>
    <property type="match status" value="1"/>
</dbReference>
<dbReference type="SUPFAM" id="SSF56112">
    <property type="entry name" value="Protein kinase-like (PK-like)"/>
    <property type="match status" value="1"/>
</dbReference>
<organism evidence="2 3">
    <name type="scientific">Paraglomus brasilianum</name>
    <dbReference type="NCBI Taxonomy" id="144538"/>
    <lineage>
        <taxon>Eukaryota</taxon>
        <taxon>Fungi</taxon>
        <taxon>Fungi incertae sedis</taxon>
        <taxon>Mucoromycota</taxon>
        <taxon>Glomeromycotina</taxon>
        <taxon>Glomeromycetes</taxon>
        <taxon>Paraglomerales</taxon>
        <taxon>Paraglomeraceae</taxon>
        <taxon>Paraglomus</taxon>
    </lineage>
</organism>
<dbReference type="PROSITE" id="PS50011">
    <property type="entry name" value="PROTEIN_KINASE_DOM"/>
    <property type="match status" value="1"/>
</dbReference>
<dbReference type="AlphaFoldDB" id="A0A9N9H393"/>
<reference evidence="2" key="1">
    <citation type="submission" date="2021-06" db="EMBL/GenBank/DDBJ databases">
        <authorList>
            <person name="Kallberg Y."/>
            <person name="Tangrot J."/>
            <person name="Rosling A."/>
        </authorList>
    </citation>
    <scope>NUCLEOTIDE SEQUENCE</scope>
    <source>
        <strain evidence="2">BR232B</strain>
    </source>
</reference>
<dbReference type="Proteomes" id="UP000789739">
    <property type="component" value="Unassembled WGS sequence"/>
</dbReference>
<keyword evidence="3" id="KW-1185">Reference proteome</keyword>
<dbReference type="EMBL" id="CAJVPI010002810">
    <property type="protein sequence ID" value="CAG8649799.1"/>
    <property type="molecule type" value="Genomic_DNA"/>
</dbReference>
<feature type="non-terminal residue" evidence="2">
    <location>
        <position position="1"/>
    </location>
</feature>
<dbReference type="OrthoDB" id="2360334at2759"/>